<evidence type="ECO:0000313" key="4">
    <source>
        <dbReference type="Proteomes" id="UP000076532"/>
    </source>
</evidence>
<keyword evidence="4" id="KW-1185">Reference proteome</keyword>
<dbReference type="STRING" id="436010.A0A166UR04"/>
<dbReference type="AlphaFoldDB" id="A0A166UR04"/>
<dbReference type="SUPFAM" id="SSF52540">
    <property type="entry name" value="P-loop containing nucleoside triphosphate hydrolases"/>
    <property type="match status" value="1"/>
</dbReference>
<dbReference type="GO" id="GO:0005525">
    <property type="term" value="F:GTP binding"/>
    <property type="evidence" value="ECO:0007669"/>
    <property type="project" value="InterPro"/>
</dbReference>
<dbReference type="Pfam" id="PF01926">
    <property type="entry name" value="MMR_HSR1"/>
    <property type="match status" value="1"/>
</dbReference>
<sequence length="301" mass="33780">MSLPAPERQNSNLSTKDRVVIVMGPTGSGKSTFVDCATQQNGMSIGHSLISHTSLIRSVRTSHPDDKKPVIFVDTPGFDDTYKSDIDILSQIAGWFVVVYKEKASLSAIVYLHRISDNRMAGTPLRNLQMFTSMCGQAAMPRIVLGTTMWSHVRNPETAVGREQELKTTFWADMIAQGSTVQRFHNSYESAWKLVGELPAQPGDIILSREIYDDKKGLNETTAGVKLKEQLNKLIADQKEATRRLEEHMRKQDNVVLVAELQRERQEIEQKIDSATVQLQTLKIPLGKKIGKFFAGRKPRK</sequence>
<reference evidence="3 4" key="1">
    <citation type="journal article" date="2016" name="Mol. Biol. Evol.">
        <title>Comparative Genomics of Early-Diverging Mushroom-Forming Fungi Provides Insights into the Origins of Lignocellulose Decay Capabilities.</title>
        <authorList>
            <person name="Nagy L.G."/>
            <person name="Riley R."/>
            <person name="Tritt A."/>
            <person name="Adam C."/>
            <person name="Daum C."/>
            <person name="Floudas D."/>
            <person name="Sun H."/>
            <person name="Yadav J.S."/>
            <person name="Pangilinan J."/>
            <person name="Larsson K.H."/>
            <person name="Matsuura K."/>
            <person name="Barry K."/>
            <person name="Labutti K."/>
            <person name="Kuo R."/>
            <person name="Ohm R.A."/>
            <person name="Bhattacharya S.S."/>
            <person name="Shirouzu T."/>
            <person name="Yoshinaga Y."/>
            <person name="Martin F.M."/>
            <person name="Grigoriev I.V."/>
            <person name="Hibbett D.S."/>
        </authorList>
    </citation>
    <scope>NUCLEOTIDE SEQUENCE [LARGE SCALE GENOMIC DNA]</scope>
    <source>
        <strain evidence="3 4">CBS 109695</strain>
    </source>
</reference>
<evidence type="ECO:0000256" key="1">
    <source>
        <dbReference type="SAM" id="Coils"/>
    </source>
</evidence>
<dbReference type="Gene3D" id="3.40.50.300">
    <property type="entry name" value="P-loop containing nucleotide triphosphate hydrolases"/>
    <property type="match status" value="1"/>
</dbReference>
<dbReference type="Proteomes" id="UP000076532">
    <property type="component" value="Unassembled WGS sequence"/>
</dbReference>
<dbReference type="CDD" id="cd00882">
    <property type="entry name" value="Ras_like_GTPase"/>
    <property type="match status" value="1"/>
</dbReference>
<dbReference type="InterPro" id="IPR006073">
    <property type="entry name" value="GTP-bd"/>
</dbReference>
<feature type="domain" description="G" evidence="2">
    <location>
        <begin position="20"/>
        <end position="86"/>
    </location>
</feature>
<dbReference type="OrthoDB" id="8954335at2759"/>
<feature type="coiled-coil region" evidence="1">
    <location>
        <begin position="228"/>
        <end position="278"/>
    </location>
</feature>
<dbReference type="EMBL" id="KV417487">
    <property type="protein sequence ID" value="KZP31933.1"/>
    <property type="molecule type" value="Genomic_DNA"/>
</dbReference>
<organism evidence="3 4">
    <name type="scientific">Athelia psychrophila</name>
    <dbReference type="NCBI Taxonomy" id="1759441"/>
    <lineage>
        <taxon>Eukaryota</taxon>
        <taxon>Fungi</taxon>
        <taxon>Dikarya</taxon>
        <taxon>Basidiomycota</taxon>
        <taxon>Agaricomycotina</taxon>
        <taxon>Agaricomycetes</taxon>
        <taxon>Agaricomycetidae</taxon>
        <taxon>Atheliales</taxon>
        <taxon>Atheliaceae</taxon>
        <taxon>Athelia</taxon>
    </lineage>
</organism>
<name>A0A166UR04_9AGAM</name>
<evidence type="ECO:0000259" key="2">
    <source>
        <dbReference type="Pfam" id="PF01926"/>
    </source>
</evidence>
<keyword evidence="1" id="KW-0175">Coiled coil</keyword>
<protein>
    <recommendedName>
        <fullName evidence="2">G domain-containing protein</fullName>
    </recommendedName>
</protein>
<gene>
    <name evidence="3" type="ORF">FIBSPDRAFT_548952</name>
</gene>
<dbReference type="InterPro" id="IPR027417">
    <property type="entry name" value="P-loop_NTPase"/>
</dbReference>
<proteinExistence type="predicted"/>
<evidence type="ECO:0000313" key="3">
    <source>
        <dbReference type="EMBL" id="KZP31933.1"/>
    </source>
</evidence>
<accession>A0A166UR04</accession>